<accession>A0A9D4Q8E7</accession>
<evidence type="ECO:0000313" key="4">
    <source>
        <dbReference type="EMBL" id="KAH7969769.1"/>
    </source>
</evidence>
<dbReference type="InterPro" id="IPR001878">
    <property type="entry name" value="Znf_CCHC"/>
</dbReference>
<evidence type="ECO:0000256" key="1">
    <source>
        <dbReference type="PROSITE-ProRule" id="PRU00047"/>
    </source>
</evidence>
<keyword evidence="1" id="KW-0862">Zinc</keyword>
<dbReference type="PROSITE" id="PS50158">
    <property type="entry name" value="ZF_CCHC"/>
    <property type="match status" value="1"/>
</dbReference>
<sequence length="278" mass="31280">MLVRCSLYRKHVDVCYECGRLGHRPDVCPHLDDKRAEVSTVWQGSSHGRPQLQGEIEDSIHSQASPARAKTMRRTGSGRSLRQRIQWQNQHWRQWRRQRRRGKISVLLSQPDTVAEKHTEDTRWRRSGQQQQTWWQPQQQRHMGTWKQVRWVDVAASPAGGVAAAGRPGGPAFGGGSGNELAQAIERALEQGLGPLQSIISELKREYATLRAENSKLKGEAPRPQQPQQQVSAPPPPAPRSWTPSRPAAAGMDTEGDSSSWRRQRVATTARVPQKGLR</sequence>
<evidence type="ECO:0000313" key="5">
    <source>
        <dbReference type="Proteomes" id="UP000821837"/>
    </source>
</evidence>
<name>A0A9D4Q8E7_RHISA</name>
<protein>
    <recommendedName>
        <fullName evidence="3">CCHC-type domain-containing protein</fullName>
    </recommendedName>
</protein>
<feature type="region of interest" description="Disordered" evidence="2">
    <location>
        <begin position="215"/>
        <end position="278"/>
    </location>
</feature>
<feature type="compositionally biased region" description="Low complexity" evidence="2">
    <location>
        <begin position="222"/>
        <end position="232"/>
    </location>
</feature>
<gene>
    <name evidence="4" type="ORF">HPB52_021737</name>
</gene>
<comment type="caution">
    <text evidence="4">The sequence shown here is derived from an EMBL/GenBank/DDBJ whole genome shotgun (WGS) entry which is preliminary data.</text>
</comment>
<feature type="domain" description="CCHC-type" evidence="3">
    <location>
        <begin position="15"/>
        <end position="29"/>
    </location>
</feature>
<organism evidence="4 5">
    <name type="scientific">Rhipicephalus sanguineus</name>
    <name type="common">Brown dog tick</name>
    <name type="synonym">Ixodes sanguineus</name>
    <dbReference type="NCBI Taxonomy" id="34632"/>
    <lineage>
        <taxon>Eukaryota</taxon>
        <taxon>Metazoa</taxon>
        <taxon>Ecdysozoa</taxon>
        <taxon>Arthropoda</taxon>
        <taxon>Chelicerata</taxon>
        <taxon>Arachnida</taxon>
        <taxon>Acari</taxon>
        <taxon>Parasitiformes</taxon>
        <taxon>Ixodida</taxon>
        <taxon>Ixodoidea</taxon>
        <taxon>Ixodidae</taxon>
        <taxon>Rhipicephalinae</taxon>
        <taxon>Rhipicephalus</taxon>
        <taxon>Rhipicephalus</taxon>
    </lineage>
</organism>
<dbReference type="Proteomes" id="UP000821837">
    <property type="component" value="Unassembled WGS sequence"/>
</dbReference>
<evidence type="ECO:0000256" key="2">
    <source>
        <dbReference type="SAM" id="MobiDB-lite"/>
    </source>
</evidence>
<dbReference type="GO" id="GO:0003676">
    <property type="term" value="F:nucleic acid binding"/>
    <property type="evidence" value="ECO:0007669"/>
    <property type="project" value="InterPro"/>
</dbReference>
<proteinExistence type="predicted"/>
<reference evidence="4" key="2">
    <citation type="submission" date="2021-09" db="EMBL/GenBank/DDBJ databases">
        <authorList>
            <person name="Jia N."/>
            <person name="Wang J."/>
            <person name="Shi W."/>
            <person name="Du L."/>
            <person name="Sun Y."/>
            <person name="Zhan W."/>
            <person name="Jiang J."/>
            <person name="Wang Q."/>
            <person name="Zhang B."/>
            <person name="Ji P."/>
            <person name="Sakyi L.B."/>
            <person name="Cui X."/>
            <person name="Yuan T."/>
            <person name="Jiang B."/>
            <person name="Yang W."/>
            <person name="Lam T.T.-Y."/>
            <person name="Chang Q."/>
            <person name="Ding S."/>
            <person name="Wang X."/>
            <person name="Zhu J."/>
            <person name="Ruan X."/>
            <person name="Zhao L."/>
            <person name="Wei J."/>
            <person name="Que T."/>
            <person name="Du C."/>
            <person name="Cheng J."/>
            <person name="Dai P."/>
            <person name="Han X."/>
            <person name="Huang E."/>
            <person name="Gao Y."/>
            <person name="Liu J."/>
            <person name="Shao H."/>
            <person name="Ye R."/>
            <person name="Li L."/>
            <person name="Wei W."/>
            <person name="Wang X."/>
            <person name="Wang C."/>
            <person name="Huo Q."/>
            <person name="Li W."/>
            <person name="Guo W."/>
            <person name="Chen H."/>
            <person name="Chen S."/>
            <person name="Zhou L."/>
            <person name="Zhou L."/>
            <person name="Ni X."/>
            <person name="Tian J."/>
            <person name="Zhou Y."/>
            <person name="Sheng Y."/>
            <person name="Liu T."/>
            <person name="Pan Y."/>
            <person name="Xia L."/>
            <person name="Li J."/>
            <person name="Zhao F."/>
            <person name="Cao W."/>
        </authorList>
    </citation>
    <scope>NUCLEOTIDE SEQUENCE</scope>
    <source>
        <strain evidence="4">Rsan-2018</strain>
        <tissue evidence="4">Larvae</tissue>
    </source>
</reference>
<feature type="compositionally biased region" description="Low complexity" evidence="2">
    <location>
        <begin position="127"/>
        <end position="141"/>
    </location>
</feature>
<dbReference type="GO" id="GO:0008270">
    <property type="term" value="F:zinc ion binding"/>
    <property type="evidence" value="ECO:0007669"/>
    <property type="project" value="UniProtKB-KW"/>
</dbReference>
<evidence type="ECO:0000259" key="3">
    <source>
        <dbReference type="PROSITE" id="PS50158"/>
    </source>
</evidence>
<reference evidence="4" key="1">
    <citation type="journal article" date="2020" name="Cell">
        <title>Large-Scale Comparative Analyses of Tick Genomes Elucidate Their Genetic Diversity and Vector Capacities.</title>
        <authorList>
            <consortium name="Tick Genome and Microbiome Consortium (TIGMIC)"/>
            <person name="Jia N."/>
            <person name="Wang J."/>
            <person name="Shi W."/>
            <person name="Du L."/>
            <person name="Sun Y."/>
            <person name="Zhan W."/>
            <person name="Jiang J.F."/>
            <person name="Wang Q."/>
            <person name="Zhang B."/>
            <person name="Ji P."/>
            <person name="Bell-Sakyi L."/>
            <person name="Cui X.M."/>
            <person name="Yuan T.T."/>
            <person name="Jiang B.G."/>
            <person name="Yang W.F."/>
            <person name="Lam T.T."/>
            <person name="Chang Q.C."/>
            <person name="Ding S.J."/>
            <person name="Wang X.J."/>
            <person name="Zhu J.G."/>
            <person name="Ruan X.D."/>
            <person name="Zhao L."/>
            <person name="Wei J.T."/>
            <person name="Ye R.Z."/>
            <person name="Que T.C."/>
            <person name="Du C.H."/>
            <person name="Zhou Y.H."/>
            <person name="Cheng J.X."/>
            <person name="Dai P.F."/>
            <person name="Guo W.B."/>
            <person name="Han X.H."/>
            <person name="Huang E.J."/>
            <person name="Li L.F."/>
            <person name="Wei W."/>
            <person name="Gao Y.C."/>
            <person name="Liu J.Z."/>
            <person name="Shao H.Z."/>
            <person name="Wang X."/>
            <person name="Wang C.C."/>
            <person name="Yang T.C."/>
            <person name="Huo Q.B."/>
            <person name="Li W."/>
            <person name="Chen H.Y."/>
            <person name="Chen S.E."/>
            <person name="Zhou L.G."/>
            <person name="Ni X.B."/>
            <person name="Tian J.H."/>
            <person name="Sheng Y."/>
            <person name="Liu T."/>
            <person name="Pan Y.S."/>
            <person name="Xia L.Y."/>
            <person name="Li J."/>
            <person name="Zhao F."/>
            <person name="Cao W.C."/>
        </authorList>
    </citation>
    <scope>NUCLEOTIDE SEQUENCE</scope>
    <source>
        <strain evidence="4">Rsan-2018</strain>
    </source>
</reference>
<keyword evidence="1" id="KW-0863">Zinc-finger</keyword>
<feature type="region of interest" description="Disordered" evidence="2">
    <location>
        <begin position="117"/>
        <end position="141"/>
    </location>
</feature>
<keyword evidence="1" id="KW-0479">Metal-binding</keyword>
<dbReference type="AlphaFoldDB" id="A0A9D4Q8E7"/>
<keyword evidence="5" id="KW-1185">Reference proteome</keyword>
<feature type="compositionally biased region" description="Low complexity" evidence="2">
    <location>
        <begin position="240"/>
        <end position="250"/>
    </location>
</feature>
<dbReference type="EMBL" id="JABSTV010001248">
    <property type="protein sequence ID" value="KAH7969769.1"/>
    <property type="molecule type" value="Genomic_DNA"/>
</dbReference>